<dbReference type="GO" id="GO:0016491">
    <property type="term" value="F:oxidoreductase activity"/>
    <property type="evidence" value="ECO:0007669"/>
    <property type="project" value="InterPro"/>
</dbReference>
<dbReference type="HOGENOM" id="CLU_003291_1_3_0"/>
<dbReference type="PRINTS" id="PR00368">
    <property type="entry name" value="FADPNR"/>
</dbReference>
<dbReference type="PRINTS" id="PR00411">
    <property type="entry name" value="PNDRDTASEI"/>
</dbReference>
<evidence type="ECO:0000313" key="5">
    <source>
        <dbReference type="EMBL" id="AER67084.1"/>
    </source>
</evidence>
<dbReference type="InterPro" id="IPR050260">
    <property type="entry name" value="FAD-bd_OxRdtase"/>
</dbReference>
<dbReference type="AlphaFoldDB" id="G7V6H1"/>
<dbReference type="KEGG" id="tli:Tlie_1355"/>
<dbReference type="Proteomes" id="UP000005868">
    <property type="component" value="Chromosome"/>
</dbReference>
<reference evidence="5 6" key="2">
    <citation type="journal article" date="2012" name="Stand. Genomic Sci.">
        <title>Genome sequence of the moderately thermophilic, amino-acid-degrading and sulfur-reducing bacterium Thermovirga lienii type strain (Cas60314(T)).</title>
        <authorList>
            <person name="Goker M."/>
            <person name="Saunders E."/>
            <person name="Lapidus A."/>
            <person name="Nolan M."/>
            <person name="Lucas S."/>
            <person name="Hammon N."/>
            <person name="Deshpande S."/>
            <person name="Cheng J.F."/>
            <person name="Han C."/>
            <person name="Tapia R."/>
            <person name="Goodwin L.A."/>
            <person name="Pitluck S."/>
            <person name="Liolios K."/>
            <person name="Mavromatis K."/>
            <person name="Pagani I."/>
            <person name="Ivanova N."/>
            <person name="Mikhailova N."/>
            <person name="Pati A."/>
            <person name="Chen A."/>
            <person name="Palaniappan K."/>
            <person name="Land M."/>
            <person name="Chang Y.J."/>
            <person name="Jeffries C.D."/>
            <person name="Brambilla E.M."/>
            <person name="Rohde M."/>
            <person name="Spring S."/>
            <person name="Detter J.C."/>
            <person name="Woyke T."/>
            <person name="Bristow J."/>
            <person name="Eisen J.A."/>
            <person name="Markowitz V."/>
            <person name="Hugenholtz P."/>
            <person name="Kyrpides N.C."/>
            <person name="Klenk H.P."/>
        </authorList>
    </citation>
    <scope>NUCLEOTIDE SEQUENCE [LARGE SCALE GENOMIC DNA]</scope>
    <source>
        <strain evidence="6">ATCC BAA-1197 / DSM 17291 / Cas60314</strain>
    </source>
</reference>
<dbReference type="SUPFAM" id="SSF51905">
    <property type="entry name" value="FAD/NAD(P)-binding domain"/>
    <property type="match status" value="1"/>
</dbReference>
<name>G7V6H1_THELD</name>
<keyword evidence="3" id="KW-0274">FAD</keyword>
<dbReference type="EMBL" id="CP003096">
    <property type="protein sequence ID" value="AER67084.1"/>
    <property type="molecule type" value="Genomic_DNA"/>
</dbReference>
<evidence type="ECO:0000313" key="6">
    <source>
        <dbReference type="Proteomes" id="UP000005868"/>
    </source>
</evidence>
<organism evidence="5 6">
    <name type="scientific">Thermovirga lienii (strain ATCC BAA-1197 / DSM 17291 / Cas60314)</name>
    <dbReference type="NCBI Taxonomy" id="580340"/>
    <lineage>
        <taxon>Bacteria</taxon>
        <taxon>Thermotogati</taxon>
        <taxon>Synergistota</taxon>
        <taxon>Synergistia</taxon>
        <taxon>Synergistales</taxon>
        <taxon>Thermovirgaceae</taxon>
        <taxon>Thermovirga</taxon>
    </lineage>
</organism>
<evidence type="ECO:0000256" key="2">
    <source>
        <dbReference type="ARBA" id="ARBA00022630"/>
    </source>
</evidence>
<evidence type="ECO:0000256" key="3">
    <source>
        <dbReference type="ARBA" id="ARBA00022827"/>
    </source>
</evidence>
<sequence length="480" mass="51794">METTKKVETLIIGGGPGGRTAYAALHRLGKKKSMLVMNLEPTVVCSLPYGVGRRLIPGGPEDAVVDISKSPRLPRDIVQNTIIGSVISINTEEKVATIKTQASEYMYVSYDNVILATGAVPWIPPIEGVLMSCDHRSDNEDFSGEVVCVGNQFAPKASLAKGIYVMRTANDARALDKFAQEAQSAIIIGSGAIGLEVAEALADRGLTVTIIEALPHLTPALDKDMAKLLEKRIEERGIKVITEKQATSYHNGSLTLNDGTTLEASGVVFATGVRPDTRLAAKIGIKVEKGIVVNKYMQTNIPNIYAIGDATQIENTVSRKTYLPLIGTLAMRQALIAALNIAGKPTEHPPATSWGVSTIFDLHWGSVGLTEELAASLGMKAAAIVMPVRTREPAMPEGKSGQWKIIFSTEPADSIKKGQILGFQIILDGESPLSTVERFLDMIVRHETIPELIGHFHIHSPSHNPPDDPYMGIMFRYGIN</sequence>
<protein>
    <submittedName>
        <fullName evidence="5">FAD-dependent pyridine nucleotide-disulfide oxidoreductase</fullName>
    </submittedName>
</protein>
<dbReference type="Gene3D" id="3.30.390.30">
    <property type="match status" value="1"/>
</dbReference>
<dbReference type="InterPro" id="IPR036188">
    <property type="entry name" value="FAD/NAD-bd_sf"/>
</dbReference>
<dbReference type="PANTHER" id="PTHR43429:SF3">
    <property type="entry name" value="NITRITE REDUCTASE [NAD(P)H]"/>
    <property type="match status" value="1"/>
</dbReference>
<proteinExistence type="predicted"/>
<gene>
    <name evidence="5" type="ordered locus">Tlie_1355</name>
</gene>
<evidence type="ECO:0000259" key="4">
    <source>
        <dbReference type="Pfam" id="PF07992"/>
    </source>
</evidence>
<dbReference type="Gene3D" id="3.50.50.60">
    <property type="entry name" value="FAD/NAD(P)-binding domain"/>
    <property type="match status" value="4"/>
</dbReference>
<dbReference type="InterPro" id="IPR023753">
    <property type="entry name" value="FAD/NAD-binding_dom"/>
</dbReference>
<feature type="domain" description="FAD/NAD(P)-binding" evidence="4">
    <location>
        <begin position="9"/>
        <end position="314"/>
    </location>
</feature>
<dbReference type="PANTHER" id="PTHR43429">
    <property type="entry name" value="PYRIDINE NUCLEOTIDE-DISULFIDE OXIDOREDUCTASE DOMAIN-CONTAINING"/>
    <property type="match status" value="1"/>
</dbReference>
<dbReference type="SUPFAM" id="SSF55424">
    <property type="entry name" value="FAD/NAD-linked reductases, dimerisation (C-terminal) domain"/>
    <property type="match status" value="1"/>
</dbReference>
<accession>G7V6H1</accession>
<dbReference type="STRING" id="580340.Tlie_1355"/>
<dbReference type="eggNOG" id="COG0446">
    <property type="taxonomic scope" value="Bacteria"/>
</dbReference>
<evidence type="ECO:0000256" key="1">
    <source>
        <dbReference type="ARBA" id="ARBA00001974"/>
    </source>
</evidence>
<dbReference type="Pfam" id="PF07992">
    <property type="entry name" value="Pyr_redox_2"/>
    <property type="match status" value="1"/>
</dbReference>
<keyword evidence="2" id="KW-0285">Flavoprotein</keyword>
<dbReference type="InterPro" id="IPR016156">
    <property type="entry name" value="FAD/NAD-linked_Rdtase_dimer_sf"/>
</dbReference>
<reference evidence="6" key="1">
    <citation type="submission" date="2011-10" db="EMBL/GenBank/DDBJ databases">
        <title>The complete genome of chromosome of Thermovirga lienii DSM 17291.</title>
        <authorList>
            <consortium name="US DOE Joint Genome Institute (JGI-PGF)"/>
            <person name="Lucas S."/>
            <person name="Copeland A."/>
            <person name="Lapidus A."/>
            <person name="Glavina del Rio T."/>
            <person name="Dalin E."/>
            <person name="Tice H."/>
            <person name="Bruce D."/>
            <person name="Goodwin L."/>
            <person name="Pitluck S."/>
            <person name="Peters L."/>
            <person name="Mikhailova N."/>
            <person name="Saunders E."/>
            <person name="Kyrpides N."/>
            <person name="Mavromatis K."/>
            <person name="Ivanova N."/>
            <person name="Last F.I."/>
            <person name="Brettin T."/>
            <person name="Detter J.C."/>
            <person name="Han C."/>
            <person name="Larimer F."/>
            <person name="Land M."/>
            <person name="Hauser L."/>
            <person name="Markowitz V."/>
            <person name="Cheng J.-F."/>
            <person name="Hugenholtz P."/>
            <person name="Woyke T."/>
            <person name="Wu D."/>
            <person name="Spring S."/>
            <person name="Schroeder M."/>
            <person name="Brambilla E.-M."/>
            <person name="Klenk H.-P."/>
            <person name="Eisen J.A."/>
        </authorList>
    </citation>
    <scope>NUCLEOTIDE SEQUENCE [LARGE SCALE GENOMIC DNA]</scope>
    <source>
        <strain evidence="6">ATCC BAA-1197 / DSM 17291 / Cas60314</strain>
    </source>
</reference>
<comment type="cofactor">
    <cofactor evidence="1">
        <name>FAD</name>
        <dbReference type="ChEBI" id="CHEBI:57692"/>
    </cofactor>
</comment>
<keyword evidence="6" id="KW-1185">Reference proteome</keyword>